<dbReference type="Gene3D" id="1.10.10.10">
    <property type="entry name" value="Winged helix-like DNA-binding domain superfamily/Winged helix DNA-binding domain"/>
    <property type="match status" value="1"/>
</dbReference>
<keyword evidence="3" id="KW-1185">Reference proteome</keyword>
<gene>
    <name evidence="2" type="ORF">ACFSJD_43115</name>
</gene>
<proteinExistence type="predicted"/>
<dbReference type="InterPro" id="IPR036390">
    <property type="entry name" value="WH_DNA-bd_sf"/>
</dbReference>
<dbReference type="SMART" id="SM00347">
    <property type="entry name" value="HTH_MARR"/>
    <property type="match status" value="1"/>
</dbReference>
<dbReference type="SUPFAM" id="SSF46785">
    <property type="entry name" value="Winged helix' DNA-binding domain"/>
    <property type="match status" value="1"/>
</dbReference>
<dbReference type="InterPro" id="IPR036388">
    <property type="entry name" value="WH-like_DNA-bd_sf"/>
</dbReference>
<dbReference type="PANTHER" id="PTHR33164:SF104">
    <property type="entry name" value="TRANSCRIPTIONAL REGULATORY PROTEIN"/>
    <property type="match status" value="1"/>
</dbReference>
<dbReference type="InterPro" id="IPR000835">
    <property type="entry name" value="HTH_MarR-typ"/>
</dbReference>
<dbReference type="InterPro" id="IPR039422">
    <property type="entry name" value="MarR/SlyA-like"/>
</dbReference>
<evidence type="ECO:0000313" key="3">
    <source>
        <dbReference type="Proteomes" id="UP001597114"/>
    </source>
</evidence>
<reference evidence="3" key="1">
    <citation type="journal article" date="2019" name="Int. J. Syst. Evol. Microbiol.">
        <title>The Global Catalogue of Microorganisms (GCM) 10K type strain sequencing project: providing services to taxonomists for standard genome sequencing and annotation.</title>
        <authorList>
            <consortium name="The Broad Institute Genomics Platform"/>
            <consortium name="The Broad Institute Genome Sequencing Center for Infectious Disease"/>
            <person name="Wu L."/>
            <person name="Ma J."/>
        </authorList>
    </citation>
    <scope>NUCLEOTIDE SEQUENCE [LARGE SCALE GENOMIC DNA]</scope>
    <source>
        <strain evidence="3">CCM 7043</strain>
    </source>
</reference>
<evidence type="ECO:0000259" key="1">
    <source>
        <dbReference type="PROSITE" id="PS50995"/>
    </source>
</evidence>
<dbReference type="Pfam" id="PF12802">
    <property type="entry name" value="MarR_2"/>
    <property type="match status" value="1"/>
</dbReference>
<sequence>MDPVDELIGTWRLELPSVLGPESELIKRVLLLAQAFGDAAAAELPELGLTSAEYDVLAALRRAGTPYARRPNELTKALMLSSGGISNVINRLEARGLVERQADPADGRGSRVLLTPVGVELAERALKVNTAAHATVVADVPQETLTAAADALRAVFATAKGLRRPGRRP</sequence>
<protein>
    <submittedName>
        <fullName evidence="2">MarR family winged helix-turn-helix transcriptional regulator</fullName>
    </submittedName>
</protein>
<dbReference type="PANTHER" id="PTHR33164">
    <property type="entry name" value="TRANSCRIPTIONAL REGULATOR, MARR FAMILY"/>
    <property type="match status" value="1"/>
</dbReference>
<dbReference type="PROSITE" id="PS50995">
    <property type="entry name" value="HTH_MARR_2"/>
    <property type="match status" value="1"/>
</dbReference>
<dbReference type="RefSeq" id="WP_344725156.1">
    <property type="nucleotide sequence ID" value="NZ_BAAAUS010000029.1"/>
</dbReference>
<feature type="domain" description="HTH marR-type" evidence="1">
    <location>
        <begin position="22"/>
        <end position="157"/>
    </location>
</feature>
<name>A0ABW4FB90_9PSEU</name>
<comment type="caution">
    <text evidence="2">The sequence shown here is derived from an EMBL/GenBank/DDBJ whole genome shotgun (WGS) entry which is preliminary data.</text>
</comment>
<accession>A0ABW4FB90</accession>
<dbReference type="Proteomes" id="UP001597114">
    <property type="component" value="Unassembled WGS sequence"/>
</dbReference>
<organism evidence="2 3">
    <name type="scientific">Pseudonocardia yunnanensis</name>
    <dbReference type="NCBI Taxonomy" id="58107"/>
    <lineage>
        <taxon>Bacteria</taxon>
        <taxon>Bacillati</taxon>
        <taxon>Actinomycetota</taxon>
        <taxon>Actinomycetes</taxon>
        <taxon>Pseudonocardiales</taxon>
        <taxon>Pseudonocardiaceae</taxon>
        <taxon>Pseudonocardia</taxon>
    </lineage>
</organism>
<evidence type="ECO:0000313" key="2">
    <source>
        <dbReference type="EMBL" id="MFD1524340.1"/>
    </source>
</evidence>
<dbReference type="EMBL" id="JBHUCO010000081">
    <property type="protein sequence ID" value="MFD1524340.1"/>
    <property type="molecule type" value="Genomic_DNA"/>
</dbReference>
<dbReference type="PRINTS" id="PR00598">
    <property type="entry name" value="HTHMARR"/>
</dbReference>